<dbReference type="InterPro" id="IPR024520">
    <property type="entry name" value="DUF3558"/>
</dbReference>
<sequence length="244" mass="25213">MQRSAPRLTRILACAAVPVMLVVAGCSSDSDGKSEAKPESSASTAATGTAPEATPSEKPVEPAKYTKLPEPCKAISAKTIEELVPDVKDKAGTPGKSSDVTSRGSCSWNGLEDKGVDGSQYRWLDISVLRYDSEQSLGSGEKRAQDSYAKEVAKVKASEGATQVKTSPAKGVGQDATAIAYGLKKTGEDFRYAAIVTRAENTVITVSFNGAGYAGADTPASSELMEGTVKATKEAVAAVAAANK</sequence>
<evidence type="ECO:0000313" key="4">
    <source>
        <dbReference type="Proteomes" id="UP001431313"/>
    </source>
</evidence>
<evidence type="ECO:0000256" key="1">
    <source>
        <dbReference type="SAM" id="MobiDB-lite"/>
    </source>
</evidence>
<reference evidence="3" key="1">
    <citation type="submission" date="2022-08" db="EMBL/GenBank/DDBJ databases">
        <authorList>
            <person name="Somphong A."/>
            <person name="Phongsopitanun W."/>
        </authorList>
    </citation>
    <scope>NUCLEOTIDE SEQUENCE</scope>
    <source>
        <strain evidence="3">LP05-1</strain>
    </source>
</reference>
<protein>
    <submittedName>
        <fullName evidence="3">DUF3558 domain-containing protein</fullName>
    </submittedName>
</protein>
<evidence type="ECO:0000313" key="3">
    <source>
        <dbReference type="EMBL" id="MCS0639446.1"/>
    </source>
</evidence>
<feature type="compositionally biased region" description="Polar residues" evidence="1">
    <location>
        <begin position="95"/>
        <end position="105"/>
    </location>
</feature>
<dbReference type="Pfam" id="PF12079">
    <property type="entry name" value="DUF3558"/>
    <property type="match status" value="1"/>
</dbReference>
<proteinExistence type="predicted"/>
<feature type="compositionally biased region" description="Low complexity" evidence="1">
    <location>
        <begin position="39"/>
        <end position="57"/>
    </location>
</feature>
<name>A0ABT2CPS7_9ACTN</name>
<feature type="chain" id="PRO_5045131201" evidence="2">
    <location>
        <begin position="25"/>
        <end position="244"/>
    </location>
</feature>
<dbReference type="Proteomes" id="UP001431313">
    <property type="component" value="Unassembled WGS sequence"/>
</dbReference>
<dbReference type="RefSeq" id="WP_258790768.1">
    <property type="nucleotide sequence ID" value="NZ_JANUGQ010000036.1"/>
</dbReference>
<keyword evidence="4" id="KW-1185">Reference proteome</keyword>
<comment type="caution">
    <text evidence="3">The sequence shown here is derived from an EMBL/GenBank/DDBJ whole genome shotgun (WGS) entry which is preliminary data.</text>
</comment>
<feature type="region of interest" description="Disordered" evidence="1">
    <location>
        <begin position="27"/>
        <end position="67"/>
    </location>
</feature>
<accession>A0ABT2CPS7</accession>
<organism evidence="3 4">
    <name type="scientific">Streptomyces pyxinae</name>
    <dbReference type="NCBI Taxonomy" id="2970734"/>
    <lineage>
        <taxon>Bacteria</taxon>
        <taxon>Bacillati</taxon>
        <taxon>Actinomycetota</taxon>
        <taxon>Actinomycetes</taxon>
        <taxon>Kitasatosporales</taxon>
        <taxon>Streptomycetaceae</taxon>
        <taxon>Streptomyces</taxon>
    </lineage>
</organism>
<dbReference type="PROSITE" id="PS51257">
    <property type="entry name" value="PROKAR_LIPOPROTEIN"/>
    <property type="match status" value="1"/>
</dbReference>
<feature type="region of interest" description="Disordered" evidence="1">
    <location>
        <begin position="83"/>
        <end position="105"/>
    </location>
</feature>
<gene>
    <name evidence="3" type="ORF">NX801_28200</name>
</gene>
<keyword evidence="2" id="KW-0732">Signal</keyword>
<evidence type="ECO:0000256" key="2">
    <source>
        <dbReference type="SAM" id="SignalP"/>
    </source>
</evidence>
<feature type="signal peptide" evidence="2">
    <location>
        <begin position="1"/>
        <end position="24"/>
    </location>
</feature>
<dbReference type="EMBL" id="JANUGQ010000036">
    <property type="protein sequence ID" value="MCS0639446.1"/>
    <property type="molecule type" value="Genomic_DNA"/>
</dbReference>